<gene>
    <name evidence="2" type="ORF">HETIRDRAFT_440296</name>
</gene>
<dbReference type="KEGG" id="hir:HETIRDRAFT_440296"/>
<evidence type="ECO:0000313" key="2">
    <source>
        <dbReference type="EMBL" id="ETW80333.1"/>
    </source>
</evidence>
<sequence length="290" mass="29281">MADSAPPSPLYSPVSVDADADADADAAYIIRHLSSADIPAVRQLHRTLVPHPLPPAFFHQLLVHPTRLCLVAVPTTSSSNSAAPAPAPAPVAFISAALHTPTNDLALSKPPSHPATQTAPAPAPALEAHILTLGVAPTHRRHRLATRLVRAAVRALRAQAALSALVPHAHAYAYARAAGAGAGAGAGGSYFALGAGSDEGGGEGGDGGERAGKAGMLVIAHLAAFDAEGEGEGEGEGESEGADADADADAGARAFWARLGLVERRDAKVGVAPRVGGFRAGVRVEGRVWA</sequence>
<keyword evidence="3" id="KW-1185">Reference proteome</keyword>
<dbReference type="HOGENOM" id="CLU_959957_0_0_1"/>
<organism evidence="2 3">
    <name type="scientific">Heterobasidion irregulare (strain TC 32-1)</name>
    <dbReference type="NCBI Taxonomy" id="747525"/>
    <lineage>
        <taxon>Eukaryota</taxon>
        <taxon>Fungi</taxon>
        <taxon>Dikarya</taxon>
        <taxon>Basidiomycota</taxon>
        <taxon>Agaricomycotina</taxon>
        <taxon>Agaricomycetes</taxon>
        <taxon>Russulales</taxon>
        <taxon>Bondarzewiaceae</taxon>
        <taxon>Heterobasidion</taxon>
        <taxon>Heterobasidion annosum species complex</taxon>
    </lineage>
</organism>
<dbReference type="InterPro" id="IPR016181">
    <property type="entry name" value="Acyl_CoA_acyltransferase"/>
</dbReference>
<dbReference type="InterPro" id="IPR000182">
    <property type="entry name" value="GNAT_dom"/>
</dbReference>
<proteinExistence type="predicted"/>
<protein>
    <recommendedName>
        <fullName evidence="1">N-acetyltransferase domain-containing protein</fullName>
    </recommendedName>
</protein>
<dbReference type="RefSeq" id="XP_009547095.1">
    <property type="nucleotide sequence ID" value="XM_009548800.1"/>
</dbReference>
<accession>W4K3D1</accession>
<dbReference type="OrthoDB" id="47374at2759"/>
<dbReference type="PROSITE" id="PS51186">
    <property type="entry name" value="GNAT"/>
    <property type="match status" value="1"/>
</dbReference>
<evidence type="ECO:0000313" key="3">
    <source>
        <dbReference type="Proteomes" id="UP000030671"/>
    </source>
</evidence>
<dbReference type="Pfam" id="PF00583">
    <property type="entry name" value="Acetyltransf_1"/>
    <property type="match status" value="1"/>
</dbReference>
<dbReference type="STRING" id="747525.W4K3D1"/>
<feature type="domain" description="N-acetyltransferase" evidence="1">
    <location>
        <begin position="28"/>
        <end position="224"/>
    </location>
</feature>
<evidence type="ECO:0000259" key="1">
    <source>
        <dbReference type="PROSITE" id="PS51186"/>
    </source>
</evidence>
<reference evidence="2 3" key="1">
    <citation type="journal article" date="2012" name="New Phytol.">
        <title>Insight into trade-off between wood decay and parasitism from the genome of a fungal forest pathogen.</title>
        <authorList>
            <person name="Olson A."/>
            <person name="Aerts A."/>
            <person name="Asiegbu F."/>
            <person name="Belbahri L."/>
            <person name="Bouzid O."/>
            <person name="Broberg A."/>
            <person name="Canback B."/>
            <person name="Coutinho P.M."/>
            <person name="Cullen D."/>
            <person name="Dalman K."/>
            <person name="Deflorio G."/>
            <person name="van Diepen L.T."/>
            <person name="Dunand C."/>
            <person name="Duplessis S."/>
            <person name="Durling M."/>
            <person name="Gonthier P."/>
            <person name="Grimwood J."/>
            <person name="Fossdal C.G."/>
            <person name="Hansson D."/>
            <person name="Henrissat B."/>
            <person name="Hietala A."/>
            <person name="Himmelstrand K."/>
            <person name="Hoffmeister D."/>
            <person name="Hogberg N."/>
            <person name="James T.Y."/>
            <person name="Karlsson M."/>
            <person name="Kohler A."/>
            <person name="Kues U."/>
            <person name="Lee Y.H."/>
            <person name="Lin Y.C."/>
            <person name="Lind M."/>
            <person name="Lindquist E."/>
            <person name="Lombard V."/>
            <person name="Lucas S."/>
            <person name="Lunden K."/>
            <person name="Morin E."/>
            <person name="Murat C."/>
            <person name="Park J."/>
            <person name="Raffaello T."/>
            <person name="Rouze P."/>
            <person name="Salamov A."/>
            <person name="Schmutz J."/>
            <person name="Solheim H."/>
            <person name="Stahlberg J."/>
            <person name="Velez H."/>
            <person name="de Vries R.P."/>
            <person name="Wiebenga A."/>
            <person name="Woodward S."/>
            <person name="Yakovlev I."/>
            <person name="Garbelotto M."/>
            <person name="Martin F."/>
            <person name="Grigoriev I.V."/>
            <person name="Stenlid J."/>
        </authorList>
    </citation>
    <scope>NUCLEOTIDE SEQUENCE [LARGE SCALE GENOMIC DNA]</scope>
    <source>
        <strain evidence="2 3">TC 32-1</strain>
    </source>
</reference>
<dbReference type="Proteomes" id="UP000030671">
    <property type="component" value="Unassembled WGS sequence"/>
</dbReference>
<dbReference type="AlphaFoldDB" id="W4K3D1"/>
<dbReference type="GeneID" id="20675252"/>
<dbReference type="EMBL" id="KI925459">
    <property type="protein sequence ID" value="ETW80333.1"/>
    <property type="molecule type" value="Genomic_DNA"/>
</dbReference>
<dbReference type="InParanoid" id="W4K3D1"/>
<dbReference type="SUPFAM" id="SSF55729">
    <property type="entry name" value="Acyl-CoA N-acyltransferases (Nat)"/>
    <property type="match status" value="1"/>
</dbReference>
<dbReference type="GO" id="GO:0016747">
    <property type="term" value="F:acyltransferase activity, transferring groups other than amino-acyl groups"/>
    <property type="evidence" value="ECO:0007669"/>
    <property type="project" value="InterPro"/>
</dbReference>
<name>W4K3D1_HETIT</name>
<dbReference type="Gene3D" id="3.40.630.30">
    <property type="match status" value="1"/>
</dbReference>
<dbReference type="eggNOG" id="ENOG502T21Q">
    <property type="taxonomic scope" value="Eukaryota"/>
</dbReference>
<dbReference type="CDD" id="cd04301">
    <property type="entry name" value="NAT_SF"/>
    <property type="match status" value="1"/>
</dbReference>